<protein>
    <recommendedName>
        <fullName evidence="1">Spore germination GerAC-like C-terminal domain-containing protein</fullName>
    </recommendedName>
</protein>
<dbReference type="Proteomes" id="UP000286268">
    <property type="component" value="Chromosome"/>
</dbReference>
<dbReference type="PANTHER" id="PTHR35789">
    <property type="entry name" value="SPORE GERMINATION PROTEIN B3"/>
    <property type="match status" value="1"/>
</dbReference>
<dbReference type="InterPro" id="IPR008844">
    <property type="entry name" value="Spore_GerAC-like"/>
</dbReference>
<dbReference type="AlphaFoldDB" id="A0A3R5X0N4"/>
<evidence type="ECO:0000313" key="3">
    <source>
        <dbReference type="Proteomes" id="UP000286268"/>
    </source>
</evidence>
<dbReference type="GO" id="GO:0009847">
    <property type="term" value="P:spore germination"/>
    <property type="evidence" value="ECO:0007669"/>
    <property type="project" value="InterPro"/>
</dbReference>
<dbReference type="GO" id="GO:0016020">
    <property type="term" value="C:membrane"/>
    <property type="evidence" value="ECO:0007669"/>
    <property type="project" value="InterPro"/>
</dbReference>
<dbReference type="Gene3D" id="3.30.300.210">
    <property type="entry name" value="Nutrient germinant receptor protein C, domain 3"/>
    <property type="match status" value="1"/>
</dbReference>
<organism evidence="2 3">
    <name type="scientific">Clostridium manihotivorum</name>
    <dbReference type="NCBI Taxonomy" id="2320868"/>
    <lineage>
        <taxon>Bacteria</taxon>
        <taxon>Bacillati</taxon>
        <taxon>Bacillota</taxon>
        <taxon>Clostridia</taxon>
        <taxon>Eubacteriales</taxon>
        <taxon>Clostridiaceae</taxon>
        <taxon>Clostridium</taxon>
    </lineage>
</organism>
<dbReference type="EMBL" id="CP025746">
    <property type="protein sequence ID" value="QAA31394.1"/>
    <property type="molecule type" value="Genomic_DNA"/>
</dbReference>
<evidence type="ECO:0000313" key="2">
    <source>
        <dbReference type="EMBL" id="QAA31394.1"/>
    </source>
</evidence>
<dbReference type="InterPro" id="IPR038501">
    <property type="entry name" value="Spore_GerAC_C_sf"/>
</dbReference>
<gene>
    <name evidence="2" type="ORF">C1I91_06905</name>
</gene>
<feature type="domain" description="Spore germination GerAC-like C-terminal" evidence="1">
    <location>
        <begin position="52"/>
        <end position="215"/>
    </location>
</feature>
<keyword evidence="3" id="KW-1185">Reference proteome</keyword>
<dbReference type="PANTHER" id="PTHR35789:SF1">
    <property type="entry name" value="SPORE GERMINATION PROTEIN B3"/>
    <property type="match status" value="1"/>
</dbReference>
<dbReference type="KEGG" id="cmah:C1I91_06905"/>
<dbReference type="Pfam" id="PF05504">
    <property type="entry name" value="Spore_GerAC"/>
    <property type="match status" value="1"/>
</dbReference>
<evidence type="ECO:0000259" key="1">
    <source>
        <dbReference type="Pfam" id="PF05504"/>
    </source>
</evidence>
<reference evidence="2 3" key="1">
    <citation type="submission" date="2018-01" db="EMBL/GenBank/DDBJ databases">
        <title>Genome Sequencing and Assembly of Anaerobacter polyendosporus strain CT4.</title>
        <authorList>
            <person name="Tachaapaikoon C."/>
            <person name="Sutheeworapong S."/>
            <person name="Jenjaroenpun P."/>
            <person name="Wongsurawat T."/>
            <person name="Nookeaw I."/>
            <person name="Cheawchanlertfa P."/>
            <person name="Kosugi A."/>
            <person name="Cheevadhanarak S."/>
            <person name="Ratanakhanokchai K."/>
        </authorList>
    </citation>
    <scope>NUCLEOTIDE SEQUENCE [LARGE SCALE GENOMIC DNA]</scope>
    <source>
        <strain evidence="2 3">CT4</strain>
    </source>
</reference>
<sequence>MPTSLKTKKIASRAPILDLWDFIDSLMQEGKSASAPRVILNKKNETLTPGIEGLALFKKDHLVGMIDGTTTKYLLFALNKIKGGILTFYLNNENPIALEIFKNKTVVKPVIENDSIKINISTETWVALAEDQPRINFHTEQEKRSLEKDTSIMLEQSIYNSVRKIQDEYGSDILGFGLKIHEEKPTAWKDIASNWNSLFPKAQVSVTSKINIKNSATTSKPIIIGD</sequence>
<accession>A0A3R5X0N4</accession>
<dbReference type="InterPro" id="IPR046953">
    <property type="entry name" value="Spore_GerAC-like_C"/>
</dbReference>
<proteinExistence type="predicted"/>
<name>A0A3R5X0N4_9CLOT</name>